<keyword evidence="4" id="KW-0479">Metal-binding</keyword>
<keyword evidence="8" id="KW-1185">Reference proteome</keyword>
<dbReference type="PROSITE" id="PS00723">
    <property type="entry name" value="POLYPRENYL_SYNTHASE_1"/>
    <property type="match status" value="1"/>
</dbReference>
<dbReference type="SUPFAM" id="SSF48576">
    <property type="entry name" value="Terpenoid synthases"/>
    <property type="match status" value="1"/>
</dbReference>
<keyword evidence="3 6" id="KW-0808">Transferase</keyword>
<dbReference type="Pfam" id="PF00348">
    <property type="entry name" value="polyprenyl_synt"/>
    <property type="match status" value="1"/>
</dbReference>
<evidence type="ECO:0000256" key="4">
    <source>
        <dbReference type="ARBA" id="ARBA00022723"/>
    </source>
</evidence>
<evidence type="ECO:0000256" key="5">
    <source>
        <dbReference type="ARBA" id="ARBA00022842"/>
    </source>
</evidence>
<evidence type="ECO:0000256" key="2">
    <source>
        <dbReference type="ARBA" id="ARBA00006706"/>
    </source>
</evidence>
<evidence type="ECO:0000256" key="6">
    <source>
        <dbReference type="RuleBase" id="RU004466"/>
    </source>
</evidence>
<keyword evidence="5" id="KW-0460">Magnesium</keyword>
<comment type="caution">
    <text evidence="7">The sequence shown here is derived from an EMBL/GenBank/DDBJ whole genome shotgun (WGS) entry which is preliminary data.</text>
</comment>
<dbReference type="InterPro" id="IPR033749">
    <property type="entry name" value="Polyprenyl_synt_CS"/>
</dbReference>
<name>A0ABP7NEE0_9MICO</name>
<evidence type="ECO:0000256" key="1">
    <source>
        <dbReference type="ARBA" id="ARBA00001946"/>
    </source>
</evidence>
<sequence length="388" mass="41495">MDARAASAAPRAGRAATMTSLRGAADPEAEVGPELRRLLAEREASALTHGDEFALLWRLAGEQIADGKMLRPRMLLRLHAALSDRPDPAVSSRCSDSAAPRTVLQLACAIELLHFAFLLHDDVIDGDLQRRHAPNLIARLQDQHPAPARGTNAAARHWGCTGAILMGDLLLTEVHRIFALADLPAAVRTRMLRLLHSTISTTVAGELTDTALSDGVIADEPETVLRMTAEKTAAYSFALPLRLAVILAGRGEDLETVLATVSRALGLAYQVQDDALAMFGDGRSHGKDPCSDLREGKRTTLVAHARRTGAWEDIAPRFGAADLTEAEADAMRDRFRACGAEEFAHRLVAQQLARARAGIADAARAGLLPPPARAVLDDVVGLIDGRAS</sequence>
<accession>A0ABP7NEE0</accession>
<dbReference type="Gene3D" id="1.10.600.10">
    <property type="entry name" value="Farnesyl Diphosphate Synthase"/>
    <property type="match status" value="1"/>
</dbReference>
<dbReference type="PANTHER" id="PTHR12001:SF85">
    <property type="entry name" value="SHORT CHAIN ISOPRENYL DIPHOSPHATE SYNTHASE"/>
    <property type="match status" value="1"/>
</dbReference>
<dbReference type="EMBL" id="BAABCP010000001">
    <property type="protein sequence ID" value="GAA3944395.1"/>
    <property type="molecule type" value="Genomic_DNA"/>
</dbReference>
<dbReference type="InterPro" id="IPR008949">
    <property type="entry name" value="Isoprenoid_synthase_dom_sf"/>
</dbReference>
<protein>
    <submittedName>
        <fullName evidence="7">Polyprenyl synthetase family protein</fullName>
    </submittedName>
</protein>
<dbReference type="PANTHER" id="PTHR12001">
    <property type="entry name" value="GERANYLGERANYL PYROPHOSPHATE SYNTHASE"/>
    <property type="match status" value="1"/>
</dbReference>
<evidence type="ECO:0000313" key="8">
    <source>
        <dbReference type="Proteomes" id="UP001501591"/>
    </source>
</evidence>
<dbReference type="Proteomes" id="UP001501591">
    <property type="component" value="Unassembled WGS sequence"/>
</dbReference>
<reference evidence="8" key="1">
    <citation type="journal article" date="2019" name="Int. J. Syst. Evol. Microbiol.">
        <title>The Global Catalogue of Microorganisms (GCM) 10K type strain sequencing project: providing services to taxonomists for standard genome sequencing and annotation.</title>
        <authorList>
            <consortium name="The Broad Institute Genomics Platform"/>
            <consortium name="The Broad Institute Genome Sequencing Center for Infectious Disease"/>
            <person name="Wu L."/>
            <person name="Ma J."/>
        </authorList>
    </citation>
    <scope>NUCLEOTIDE SEQUENCE [LARGE SCALE GENOMIC DNA]</scope>
    <source>
        <strain evidence="8">JCM 17024</strain>
    </source>
</reference>
<dbReference type="SFLD" id="SFLDS00005">
    <property type="entry name" value="Isoprenoid_Synthase_Type_I"/>
    <property type="match status" value="1"/>
</dbReference>
<proteinExistence type="inferred from homology"/>
<evidence type="ECO:0000256" key="3">
    <source>
        <dbReference type="ARBA" id="ARBA00022679"/>
    </source>
</evidence>
<evidence type="ECO:0000313" key="7">
    <source>
        <dbReference type="EMBL" id="GAA3944395.1"/>
    </source>
</evidence>
<dbReference type="InterPro" id="IPR000092">
    <property type="entry name" value="Polyprenyl_synt"/>
</dbReference>
<organism evidence="7 8">
    <name type="scientific">Microbacterium soli</name>
    <dbReference type="NCBI Taxonomy" id="446075"/>
    <lineage>
        <taxon>Bacteria</taxon>
        <taxon>Bacillati</taxon>
        <taxon>Actinomycetota</taxon>
        <taxon>Actinomycetes</taxon>
        <taxon>Micrococcales</taxon>
        <taxon>Microbacteriaceae</taxon>
        <taxon>Microbacterium</taxon>
    </lineage>
</organism>
<comment type="similarity">
    <text evidence="2 6">Belongs to the FPP/GGPP synthase family.</text>
</comment>
<gene>
    <name evidence="7" type="ORF">GCM10022383_22830</name>
</gene>
<comment type="cofactor">
    <cofactor evidence="1">
        <name>Mg(2+)</name>
        <dbReference type="ChEBI" id="CHEBI:18420"/>
    </cofactor>
</comment>